<dbReference type="PANTHER" id="PTHR43737">
    <property type="entry name" value="BLL7424 PROTEIN"/>
    <property type="match status" value="1"/>
</dbReference>
<keyword evidence="1" id="KW-0732">Signal</keyword>
<dbReference type="InterPro" id="IPR006311">
    <property type="entry name" value="TAT_signal"/>
</dbReference>
<name>A0A3N7JYR5_9BURK</name>
<reference evidence="2 3" key="2">
    <citation type="submission" date="2018-12" db="EMBL/GenBank/DDBJ databases">
        <title>Rhizobacter gummiphilus sp. nov., a rubber-degrading bacterium isolated from the soil of a botanical garden in Japan.</title>
        <authorList>
            <person name="Shunsuke S.S."/>
        </authorList>
    </citation>
    <scope>NUCLEOTIDE SEQUENCE [LARGE SCALE GENOMIC DNA]</scope>
    <source>
        <strain evidence="2 3">S-16</strain>
    </source>
</reference>
<reference evidence="2 3" key="1">
    <citation type="submission" date="2018-08" db="EMBL/GenBank/DDBJ databases">
        <authorList>
            <person name="Khan S.A."/>
            <person name="Jeon C.O."/>
            <person name="Chun B.H."/>
            <person name="Jeong S.E."/>
        </authorList>
    </citation>
    <scope>NUCLEOTIDE SEQUENCE [LARGE SCALE GENOMIC DNA]</scope>
    <source>
        <strain evidence="2 3">S-16</strain>
    </source>
</reference>
<dbReference type="AlphaFoldDB" id="A0A3N7JYR5"/>
<protein>
    <submittedName>
        <fullName evidence="2">DUF1501 domain-containing protein</fullName>
    </submittedName>
</protein>
<evidence type="ECO:0000313" key="3">
    <source>
        <dbReference type="Proteomes" id="UP000267464"/>
    </source>
</evidence>
<dbReference type="OrthoDB" id="9783759at2"/>
<dbReference type="InterPro" id="IPR010869">
    <property type="entry name" value="DUF1501"/>
</dbReference>
<keyword evidence="3" id="KW-1185">Reference proteome</keyword>
<dbReference type="PANTHER" id="PTHR43737:SF1">
    <property type="entry name" value="DUF1501 DOMAIN-CONTAINING PROTEIN"/>
    <property type="match status" value="1"/>
</dbReference>
<comment type="caution">
    <text evidence="2">The sequence shown here is derived from an EMBL/GenBank/DDBJ whole genome shotgun (WGS) entry which is preliminary data.</text>
</comment>
<dbReference type="Gene3D" id="3.40.720.10">
    <property type="entry name" value="Alkaline Phosphatase, subunit A"/>
    <property type="match status" value="1"/>
</dbReference>
<dbReference type="SUPFAM" id="SSF53649">
    <property type="entry name" value="Alkaline phosphatase-like"/>
    <property type="match status" value="1"/>
</dbReference>
<dbReference type="PROSITE" id="PS51318">
    <property type="entry name" value="TAT"/>
    <property type="match status" value="1"/>
</dbReference>
<gene>
    <name evidence="2" type="ORF">DZC73_11590</name>
</gene>
<evidence type="ECO:0000313" key="2">
    <source>
        <dbReference type="EMBL" id="RQP23985.1"/>
    </source>
</evidence>
<dbReference type="Pfam" id="PF07394">
    <property type="entry name" value="DUF1501"/>
    <property type="match status" value="1"/>
</dbReference>
<feature type="chain" id="PRO_5018027437" evidence="1">
    <location>
        <begin position="33"/>
        <end position="472"/>
    </location>
</feature>
<accession>A0A3N7JYR5</accession>
<dbReference type="EMBL" id="QUSW01000003">
    <property type="protein sequence ID" value="RQP23985.1"/>
    <property type="molecule type" value="Genomic_DNA"/>
</dbReference>
<dbReference type="Proteomes" id="UP000267464">
    <property type="component" value="Unassembled WGS sequence"/>
</dbReference>
<proteinExistence type="predicted"/>
<dbReference type="InterPro" id="IPR017850">
    <property type="entry name" value="Alkaline_phosphatase_core_sf"/>
</dbReference>
<evidence type="ECO:0000256" key="1">
    <source>
        <dbReference type="SAM" id="SignalP"/>
    </source>
</evidence>
<organism evidence="2 3">
    <name type="scientific">Piscinibacter terrae</name>
    <dbReference type="NCBI Taxonomy" id="2496871"/>
    <lineage>
        <taxon>Bacteria</taxon>
        <taxon>Pseudomonadati</taxon>
        <taxon>Pseudomonadota</taxon>
        <taxon>Betaproteobacteria</taxon>
        <taxon>Burkholderiales</taxon>
        <taxon>Sphaerotilaceae</taxon>
        <taxon>Piscinibacter</taxon>
    </lineage>
</organism>
<feature type="signal peptide" evidence="1">
    <location>
        <begin position="1"/>
        <end position="32"/>
    </location>
</feature>
<sequence>MSHTSRRDFLAQSLAAASAGFAPALGLNAAWAAELDPQAPREPHFPAKAKAVIWLHMAGAPSTLDLFDYKPDLIKLNGTPLPDSFAKNLKTATDGGVGNLLATKRTWKQHGETGAWVSDLLPNLAKQSDHIAFLKGCKTEGSTHVISSLKLHTAGLVPGRPALGSWVQYALGSANADLPAFVVLPTGKGAAGGGRGQVIWSSGFLPAAYQGTAFRQGDSPILHLARPANVTEPEQRNTLDLLRALNDYEARNRPGDTELEARAKSYDLAYRMQTSAPEAVDLGKETAATKELYGLGTKETDEYGTALLRARRLVERGVRFVHVISGAPDNSVDSWDAHNGIEKNHSVMSRQVDKPIAGLLADLKSRGLLDSTLVVWTSEFGRTPYGQSGDGRDHNPWGYTSWLAGGGIKPGTYGATDEIGLRAVSGIVDTYDLQATILHQLGLDHRQITFQYQGRSERPTSVFGDVVKDILA</sequence>
<dbReference type="RefSeq" id="WP_124540430.1">
    <property type="nucleotide sequence ID" value="NZ_QUSW01000003.1"/>
</dbReference>